<dbReference type="InterPro" id="IPR029058">
    <property type="entry name" value="AB_hydrolase_fold"/>
</dbReference>
<protein>
    <submittedName>
        <fullName evidence="2">Alpha/beta fold hydrolase</fullName>
    </submittedName>
</protein>
<organism evidence="2 3">
    <name type="scientific">Nakamurella alba</name>
    <dbReference type="NCBI Taxonomy" id="2665158"/>
    <lineage>
        <taxon>Bacteria</taxon>
        <taxon>Bacillati</taxon>
        <taxon>Actinomycetota</taxon>
        <taxon>Actinomycetes</taxon>
        <taxon>Nakamurellales</taxon>
        <taxon>Nakamurellaceae</taxon>
        <taxon>Nakamurella</taxon>
    </lineage>
</organism>
<accession>A0A7K1FMH4</accession>
<dbReference type="SUPFAM" id="SSF53474">
    <property type="entry name" value="alpha/beta-Hydrolases"/>
    <property type="match status" value="1"/>
</dbReference>
<keyword evidence="3" id="KW-1185">Reference proteome</keyword>
<name>A0A7K1FMH4_9ACTN</name>
<proteinExistence type="predicted"/>
<dbReference type="GO" id="GO:0016787">
    <property type="term" value="F:hydrolase activity"/>
    <property type="evidence" value="ECO:0007669"/>
    <property type="project" value="UniProtKB-KW"/>
</dbReference>
<evidence type="ECO:0000313" key="3">
    <source>
        <dbReference type="Proteomes" id="UP000460221"/>
    </source>
</evidence>
<feature type="domain" description="Serine aminopeptidase S33" evidence="1">
    <location>
        <begin position="58"/>
        <end position="199"/>
    </location>
</feature>
<dbReference type="Proteomes" id="UP000460221">
    <property type="component" value="Unassembled WGS sequence"/>
</dbReference>
<dbReference type="Pfam" id="PF12146">
    <property type="entry name" value="Hydrolase_4"/>
    <property type="match status" value="1"/>
</dbReference>
<dbReference type="EMBL" id="WLYK01000006">
    <property type="protein sequence ID" value="MTD15365.1"/>
    <property type="molecule type" value="Genomic_DNA"/>
</dbReference>
<reference evidence="2 3" key="1">
    <citation type="submission" date="2019-11" db="EMBL/GenBank/DDBJ databases">
        <authorList>
            <person name="Jiang L.-Q."/>
        </authorList>
    </citation>
    <scope>NUCLEOTIDE SEQUENCE [LARGE SCALE GENOMIC DNA]</scope>
    <source>
        <strain evidence="2 3">YIM 132087</strain>
    </source>
</reference>
<keyword evidence="2" id="KW-0378">Hydrolase</keyword>
<sequence length="346" mass="36915">MQSADVQVGDAVPDMLGEPYRARTLRLPGGPGNGPGDPAVATLVHRAADGPAVPGGRAVLYVHGFADYFFQTELAEFHTGRGEAFYALDLRRYGRSLRDGQIPYDMSDVAEYVPELEAALAVIAADGHGPVTLVAHSTGGLITAVWLASRPSPEPIDTVVLNSPFLALPASAAVRTVMGPVIDLVGPRRPQQVLPLPDHGLYGRSLHTSANGEWDFHLPWKPLHGVPVRMGWLAAVRRAQHRVRQGLGLPVPVLLMCSSRALRVKEWSTVVSTGDVVLDADAIADLSPRLGPNVTCLRIRDAIHDVLLSSPQVRASAYELMGLWLDGWAAPVRALGAGSDTPSDSS</sequence>
<dbReference type="RefSeq" id="WP_154769384.1">
    <property type="nucleotide sequence ID" value="NZ_WLYK01000006.1"/>
</dbReference>
<gene>
    <name evidence="2" type="ORF">GIS00_15610</name>
</gene>
<dbReference type="AlphaFoldDB" id="A0A7K1FMH4"/>
<dbReference type="InterPro" id="IPR022742">
    <property type="entry name" value="Hydrolase_4"/>
</dbReference>
<evidence type="ECO:0000313" key="2">
    <source>
        <dbReference type="EMBL" id="MTD15365.1"/>
    </source>
</evidence>
<comment type="caution">
    <text evidence="2">The sequence shown here is derived from an EMBL/GenBank/DDBJ whole genome shotgun (WGS) entry which is preliminary data.</text>
</comment>
<evidence type="ECO:0000259" key="1">
    <source>
        <dbReference type="Pfam" id="PF12146"/>
    </source>
</evidence>
<dbReference type="Gene3D" id="3.40.50.1820">
    <property type="entry name" value="alpha/beta hydrolase"/>
    <property type="match status" value="1"/>
</dbReference>